<reference evidence="2" key="1">
    <citation type="submission" date="2022-10" db="EMBL/GenBank/DDBJ databases">
        <authorList>
            <person name="Botero Cardona J."/>
        </authorList>
    </citation>
    <scope>NUCLEOTIDE SEQUENCE</scope>
    <source>
        <strain evidence="2">R-83534</strain>
    </source>
</reference>
<protein>
    <submittedName>
        <fullName evidence="2">Metallo-beta-lactamase superfamily (UlaG) (PDB:2WYM)</fullName>
    </submittedName>
</protein>
<dbReference type="PANTHER" id="PTHR15032">
    <property type="entry name" value="N-ACYL-PHOSPHATIDYLETHANOLAMINE-HYDROLYZING PHOSPHOLIPASE D"/>
    <property type="match status" value="1"/>
</dbReference>
<name>A0ABN8WFG6_9PROT</name>
<dbReference type="InterPro" id="IPR036866">
    <property type="entry name" value="RibonucZ/Hydroxyglut_hydro"/>
</dbReference>
<evidence type="ECO:0000313" key="3">
    <source>
        <dbReference type="Proteomes" id="UP001154272"/>
    </source>
</evidence>
<dbReference type="Gene3D" id="3.60.15.10">
    <property type="entry name" value="Ribonuclease Z/Hydroxyacylglutathione hydrolase-like"/>
    <property type="match status" value="1"/>
</dbReference>
<comment type="caution">
    <text evidence="2">The sequence shown here is derived from an EMBL/GenBank/DDBJ whole genome shotgun (WGS) entry which is preliminary data.</text>
</comment>
<dbReference type="Proteomes" id="UP001154272">
    <property type="component" value="Unassembled WGS sequence"/>
</dbReference>
<sequence length="349" mass="39931">MTQKYYKGPISDHFNGNVFYNLFTAGKIKYLNAFDGFKWYIHMMTHAWTGLTPHVVQSDPKTQEAGLKITMIGHASVLLQIEGFNILVDPVWSPRIGPVFFIGKKRVNPPGVAFSHLPRIDVVLITHNHYDHMDIRTLRRLYKKYHPIFYTPLGNDLILKKHISHNMTIHAMDWFEEKLFKHQLKITLWPAYHWSARGLYDRNRSLWGGFVISSPHYNTYFTGDTSYGDGSIFKQIKEHFPSLDAAIINIGAYAPRALLKSHHNDPKEAVDIFQDCGAKQALGIHWGTFQLSSEEAYEPVHTLYGVLRDHLLSVDQFIPLRPGQTWNAEAPEGEAKPVDPAISNELLKG</sequence>
<dbReference type="Pfam" id="PF12706">
    <property type="entry name" value="Lactamase_B_2"/>
    <property type="match status" value="1"/>
</dbReference>
<dbReference type="InterPro" id="IPR001279">
    <property type="entry name" value="Metallo-B-lactamas"/>
</dbReference>
<evidence type="ECO:0000313" key="2">
    <source>
        <dbReference type="EMBL" id="CAI3948590.1"/>
    </source>
</evidence>
<feature type="domain" description="Metallo-beta-lactamase" evidence="1">
    <location>
        <begin position="85"/>
        <end position="286"/>
    </location>
</feature>
<evidence type="ECO:0000259" key="1">
    <source>
        <dbReference type="Pfam" id="PF12706"/>
    </source>
</evidence>
<dbReference type="RefSeq" id="WP_282024105.1">
    <property type="nucleotide sequence ID" value="NZ_CAMXCH010000003.1"/>
</dbReference>
<dbReference type="PANTHER" id="PTHR15032:SF4">
    <property type="entry name" value="N-ACYL-PHOSPHATIDYLETHANOLAMINE-HYDROLYZING PHOSPHOLIPASE D"/>
    <property type="match status" value="1"/>
</dbReference>
<keyword evidence="3" id="KW-1185">Reference proteome</keyword>
<organism evidence="2 3">
    <name type="scientific">Commensalibacter papalotli</name>
    <name type="common">ex Botero et al. 2024</name>
    <dbReference type="NCBI Taxonomy" id="2972766"/>
    <lineage>
        <taxon>Bacteria</taxon>
        <taxon>Pseudomonadati</taxon>
        <taxon>Pseudomonadota</taxon>
        <taxon>Alphaproteobacteria</taxon>
        <taxon>Acetobacterales</taxon>
        <taxon>Acetobacteraceae</taxon>
    </lineage>
</organism>
<proteinExistence type="predicted"/>
<accession>A0ABN8WFG6</accession>
<dbReference type="EMBL" id="CAMXCH010000003">
    <property type="protein sequence ID" value="CAI3948590.1"/>
    <property type="molecule type" value="Genomic_DNA"/>
</dbReference>
<dbReference type="SUPFAM" id="SSF56281">
    <property type="entry name" value="Metallo-hydrolase/oxidoreductase"/>
    <property type="match status" value="1"/>
</dbReference>
<gene>
    <name evidence="2" type="ORF">R83534S58_LOCUS1570</name>
</gene>